<reference evidence="3" key="2">
    <citation type="submission" date="2020-09" db="EMBL/GenBank/DDBJ databases">
        <authorList>
            <person name="Sun Q."/>
            <person name="Zhou Y."/>
        </authorList>
    </citation>
    <scope>NUCLEOTIDE SEQUENCE</scope>
    <source>
        <strain evidence="3">CGMCC 1.7086</strain>
    </source>
</reference>
<feature type="compositionally biased region" description="Polar residues" evidence="1">
    <location>
        <begin position="178"/>
        <end position="190"/>
    </location>
</feature>
<evidence type="ECO:0000313" key="4">
    <source>
        <dbReference type="Proteomes" id="UP000606935"/>
    </source>
</evidence>
<dbReference type="Gene3D" id="1.10.287.650">
    <property type="entry name" value="L27 domain"/>
    <property type="match status" value="1"/>
</dbReference>
<dbReference type="GO" id="GO:0070573">
    <property type="term" value="F:metallodipeptidase activity"/>
    <property type="evidence" value="ECO:0007669"/>
    <property type="project" value="InterPro"/>
</dbReference>
<dbReference type="SUPFAM" id="SSF51556">
    <property type="entry name" value="Metallo-dependent hydrolases"/>
    <property type="match status" value="1"/>
</dbReference>
<sequence length="417" mass="46272">MKRHNKLMIAASLSAAAAHSLAAKAPLADMESFHQSLLTIDTHVDIPSNYATLLVDPAKKQLHQVDLVKMQQGGLDAAFFIVFVAQQPRNNWNYEQTKAKARHLFKAIHRMVDNNSDKIALARTAKDVRDIHKAGKKVALIGIENGYAIGKDLSLLEDYFKLGARYMTLTHYGHNDLGDSSNPSRQLQDQANEHGGLSNLGKAAISEMNRLGMMVDVSHTAKSTMMQAVALSRAPVIASHSGVKSVNPHARNLDDEQLRAIRRNGGVAQIVAVDEFLLNQPDEMWTTIGKIRREVGMEGYKDIPFLPAELYLQYHQRIEQEVRSKWPAVNIQDYVDHIDHAVKIAGIEHIGIASDFGGGGGVKGWNAADESQNVTTELLRRGYSKRDIAKLWGENTLRVMEEAEKVAAQTQHLLLTR</sequence>
<feature type="region of interest" description="Disordered" evidence="1">
    <location>
        <begin position="175"/>
        <end position="196"/>
    </location>
</feature>
<dbReference type="Pfam" id="PF01244">
    <property type="entry name" value="Peptidase_M19"/>
    <property type="match status" value="1"/>
</dbReference>
<dbReference type="GO" id="GO:0006508">
    <property type="term" value="P:proteolysis"/>
    <property type="evidence" value="ECO:0007669"/>
    <property type="project" value="InterPro"/>
</dbReference>
<evidence type="ECO:0000313" key="3">
    <source>
        <dbReference type="EMBL" id="GGO65305.1"/>
    </source>
</evidence>
<dbReference type="Gene3D" id="3.20.20.140">
    <property type="entry name" value="Metal-dependent hydrolases"/>
    <property type="match status" value="1"/>
</dbReference>
<name>A0A917YVC8_9ALTE</name>
<dbReference type="AlphaFoldDB" id="A0A917YVC8"/>
<proteinExistence type="predicted"/>
<dbReference type="EMBL" id="BMLS01000001">
    <property type="protein sequence ID" value="GGO65305.1"/>
    <property type="molecule type" value="Genomic_DNA"/>
</dbReference>
<reference evidence="3" key="1">
    <citation type="journal article" date="2014" name="Int. J. Syst. Evol. Microbiol.">
        <title>Complete genome sequence of Corynebacterium casei LMG S-19264T (=DSM 44701T), isolated from a smear-ripened cheese.</title>
        <authorList>
            <consortium name="US DOE Joint Genome Institute (JGI-PGF)"/>
            <person name="Walter F."/>
            <person name="Albersmeier A."/>
            <person name="Kalinowski J."/>
            <person name="Ruckert C."/>
        </authorList>
    </citation>
    <scope>NUCLEOTIDE SEQUENCE</scope>
    <source>
        <strain evidence="3">CGMCC 1.7086</strain>
    </source>
</reference>
<dbReference type="PROSITE" id="PS51365">
    <property type="entry name" value="RENAL_DIPEPTIDASE_2"/>
    <property type="match status" value="1"/>
</dbReference>
<evidence type="ECO:0000256" key="1">
    <source>
        <dbReference type="SAM" id="MobiDB-lite"/>
    </source>
</evidence>
<dbReference type="InterPro" id="IPR032466">
    <property type="entry name" value="Metal_Hydrolase"/>
</dbReference>
<feature type="chain" id="PRO_5037701676" evidence="2">
    <location>
        <begin position="23"/>
        <end position="417"/>
    </location>
</feature>
<evidence type="ECO:0000256" key="2">
    <source>
        <dbReference type="SAM" id="SignalP"/>
    </source>
</evidence>
<protein>
    <submittedName>
        <fullName evidence="3">Peptidase M19</fullName>
    </submittedName>
</protein>
<dbReference type="InterPro" id="IPR008257">
    <property type="entry name" value="Pept_M19"/>
</dbReference>
<keyword evidence="2" id="KW-0732">Signal</keyword>
<comment type="caution">
    <text evidence="3">The sequence shown here is derived from an EMBL/GenBank/DDBJ whole genome shotgun (WGS) entry which is preliminary data.</text>
</comment>
<dbReference type="Proteomes" id="UP000606935">
    <property type="component" value="Unassembled WGS sequence"/>
</dbReference>
<gene>
    <name evidence="3" type="ORF">GCM10010982_06800</name>
</gene>
<feature type="signal peptide" evidence="2">
    <location>
        <begin position="1"/>
        <end position="22"/>
    </location>
</feature>
<dbReference type="CDD" id="cd01301">
    <property type="entry name" value="rDP_like"/>
    <property type="match status" value="1"/>
</dbReference>
<organism evidence="3 4">
    <name type="scientific">Bowmanella pacifica</name>
    <dbReference type="NCBI Taxonomy" id="502051"/>
    <lineage>
        <taxon>Bacteria</taxon>
        <taxon>Pseudomonadati</taxon>
        <taxon>Pseudomonadota</taxon>
        <taxon>Gammaproteobacteria</taxon>
        <taxon>Alteromonadales</taxon>
        <taxon>Alteromonadaceae</taxon>
        <taxon>Bowmanella</taxon>
    </lineage>
</organism>
<dbReference type="PANTHER" id="PTHR10443">
    <property type="entry name" value="MICROSOMAL DIPEPTIDASE"/>
    <property type="match status" value="1"/>
</dbReference>
<keyword evidence="4" id="KW-1185">Reference proteome</keyword>
<accession>A0A917YVC8</accession>
<dbReference type="RefSeq" id="WP_188690287.1">
    <property type="nucleotide sequence ID" value="NZ_BMLS01000001.1"/>
</dbReference>
<dbReference type="PANTHER" id="PTHR10443:SF12">
    <property type="entry name" value="DIPEPTIDASE"/>
    <property type="match status" value="1"/>
</dbReference>